<sequence>TIQGIAEIVAFQQAGHRAKDFDNLTNRHIAIRLPFFKELTMQKTLLEVLTGWGGLAVVSTGALLTTSGSLDAGLLPLLTILAMSAFLPVSEIAQIGRQLADTMGATRRIYALENEPVLINDGIDETPGDLSLGVSFRNVSFAYQGRSKSILQDLNFEIPAGKTLALVGPSGAGKTTLAQLLMRFWDPEKGSIKLNGIELRDYKLEDLRSRVALVAQDTYLFNNSLRENI</sequence>
<dbReference type="InterPro" id="IPR036640">
    <property type="entry name" value="ABC1_TM_sf"/>
</dbReference>
<dbReference type="Pfam" id="PF00005">
    <property type="entry name" value="ABC_tran"/>
    <property type="match status" value="1"/>
</dbReference>
<dbReference type="AlphaFoldDB" id="A0A383ETM5"/>
<dbReference type="InterPro" id="IPR011527">
    <property type="entry name" value="ABC1_TM_dom"/>
</dbReference>
<evidence type="ECO:0000259" key="5">
    <source>
        <dbReference type="PROSITE" id="PS50929"/>
    </source>
</evidence>
<evidence type="ECO:0000256" key="3">
    <source>
        <dbReference type="ARBA" id="ARBA00022989"/>
    </source>
</evidence>
<evidence type="ECO:0000256" key="2">
    <source>
        <dbReference type="ARBA" id="ARBA00022692"/>
    </source>
</evidence>
<dbReference type="GO" id="GO:0016887">
    <property type="term" value="F:ATP hydrolysis activity"/>
    <property type="evidence" value="ECO:0007669"/>
    <property type="project" value="InterPro"/>
</dbReference>
<feature type="non-terminal residue" evidence="6">
    <location>
        <position position="1"/>
    </location>
</feature>
<dbReference type="PANTHER" id="PTHR43394:SF1">
    <property type="entry name" value="ATP-BINDING CASSETTE SUB-FAMILY B MEMBER 10, MITOCHONDRIAL"/>
    <property type="match status" value="1"/>
</dbReference>
<reference evidence="6" key="1">
    <citation type="submission" date="2018-05" db="EMBL/GenBank/DDBJ databases">
        <authorList>
            <person name="Lanie J.A."/>
            <person name="Ng W.-L."/>
            <person name="Kazmierczak K.M."/>
            <person name="Andrzejewski T.M."/>
            <person name="Davidsen T.M."/>
            <person name="Wayne K.J."/>
            <person name="Tettelin H."/>
            <person name="Glass J.I."/>
            <person name="Rusch D."/>
            <person name="Podicherti R."/>
            <person name="Tsui H.-C.T."/>
            <person name="Winkler M.E."/>
        </authorList>
    </citation>
    <scope>NUCLEOTIDE SEQUENCE</scope>
</reference>
<accession>A0A383ETM5</accession>
<dbReference type="GO" id="GO:0016020">
    <property type="term" value="C:membrane"/>
    <property type="evidence" value="ECO:0007669"/>
    <property type="project" value="UniProtKB-SubCell"/>
</dbReference>
<keyword evidence="2" id="KW-0812">Transmembrane</keyword>
<dbReference type="GO" id="GO:0015421">
    <property type="term" value="F:ABC-type oligopeptide transporter activity"/>
    <property type="evidence" value="ECO:0007669"/>
    <property type="project" value="TreeGrafter"/>
</dbReference>
<dbReference type="PANTHER" id="PTHR43394">
    <property type="entry name" value="ATP-DEPENDENT PERMEASE MDL1, MITOCHONDRIAL"/>
    <property type="match status" value="1"/>
</dbReference>
<dbReference type="GO" id="GO:0005524">
    <property type="term" value="F:ATP binding"/>
    <property type="evidence" value="ECO:0007669"/>
    <property type="project" value="InterPro"/>
</dbReference>
<evidence type="ECO:0000256" key="1">
    <source>
        <dbReference type="ARBA" id="ARBA00004141"/>
    </source>
</evidence>
<keyword evidence="3" id="KW-1133">Transmembrane helix</keyword>
<protein>
    <recommendedName>
        <fullName evidence="5">ABC transmembrane type-1 domain-containing protein</fullName>
    </recommendedName>
</protein>
<organism evidence="6">
    <name type="scientific">marine metagenome</name>
    <dbReference type="NCBI Taxonomy" id="408172"/>
    <lineage>
        <taxon>unclassified sequences</taxon>
        <taxon>metagenomes</taxon>
        <taxon>ecological metagenomes</taxon>
    </lineage>
</organism>
<dbReference type="SUPFAM" id="SSF90123">
    <property type="entry name" value="ABC transporter transmembrane region"/>
    <property type="match status" value="1"/>
</dbReference>
<dbReference type="EMBL" id="UINC01228470">
    <property type="protein sequence ID" value="SVE59793.1"/>
    <property type="molecule type" value="Genomic_DNA"/>
</dbReference>
<dbReference type="Gene3D" id="3.40.50.300">
    <property type="entry name" value="P-loop containing nucleotide triphosphate hydrolases"/>
    <property type="match status" value="1"/>
</dbReference>
<dbReference type="InterPro" id="IPR003439">
    <property type="entry name" value="ABC_transporter-like_ATP-bd"/>
</dbReference>
<gene>
    <name evidence="6" type="ORF">METZ01_LOCUS512647</name>
</gene>
<name>A0A383ETM5_9ZZZZ</name>
<comment type="subcellular location">
    <subcellularLocation>
        <location evidence="1">Membrane</location>
        <topology evidence="1">Multi-pass membrane protein</topology>
    </subcellularLocation>
</comment>
<keyword evidence="4" id="KW-0472">Membrane</keyword>
<dbReference type="SUPFAM" id="SSF52540">
    <property type="entry name" value="P-loop containing nucleoside triphosphate hydrolases"/>
    <property type="match status" value="1"/>
</dbReference>
<evidence type="ECO:0000256" key="4">
    <source>
        <dbReference type="ARBA" id="ARBA00023136"/>
    </source>
</evidence>
<dbReference type="InterPro" id="IPR039421">
    <property type="entry name" value="Type_1_exporter"/>
</dbReference>
<dbReference type="InterPro" id="IPR027417">
    <property type="entry name" value="P-loop_NTPase"/>
</dbReference>
<proteinExistence type="predicted"/>
<dbReference type="Gene3D" id="1.20.1560.10">
    <property type="entry name" value="ABC transporter type 1, transmembrane domain"/>
    <property type="match status" value="1"/>
</dbReference>
<dbReference type="CDD" id="cd03228">
    <property type="entry name" value="ABCC_MRP_Like"/>
    <property type="match status" value="1"/>
</dbReference>
<feature type="non-terminal residue" evidence="6">
    <location>
        <position position="229"/>
    </location>
</feature>
<dbReference type="PROSITE" id="PS50929">
    <property type="entry name" value="ABC_TM1F"/>
    <property type="match status" value="1"/>
</dbReference>
<feature type="domain" description="ABC transmembrane type-1" evidence="5">
    <location>
        <begin position="1"/>
        <end position="101"/>
    </location>
</feature>
<evidence type="ECO:0000313" key="6">
    <source>
        <dbReference type="EMBL" id="SVE59793.1"/>
    </source>
</evidence>